<proteinExistence type="predicted"/>
<gene>
    <name evidence="1" type="ORF">PVAP13_5NG347381</name>
</gene>
<dbReference type="AlphaFoldDB" id="A0A8T0RQ65"/>
<dbReference type="PANTHER" id="PTHR47127">
    <property type="entry name" value="10A19I.15"/>
    <property type="match status" value="1"/>
</dbReference>
<organism evidence="1 2">
    <name type="scientific">Panicum virgatum</name>
    <name type="common">Blackwell switchgrass</name>
    <dbReference type="NCBI Taxonomy" id="38727"/>
    <lineage>
        <taxon>Eukaryota</taxon>
        <taxon>Viridiplantae</taxon>
        <taxon>Streptophyta</taxon>
        <taxon>Embryophyta</taxon>
        <taxon>Tracheophyta</taxon>
        <taxon>Spermatophyta</taxon>
        <taxon>Magnoliopsida</taxon>
        <taxon>Liliopsida</taxon>
        <taxon>Poales</taxon>
        <taxon>Poaceae</taxon>
        <taxon>PACMAD clade</taxon>
        <taxon>Panicoideae</taxon>
        <taxon>Panicodae</taxon>
        <taxon>Paniceae</taxon>
        <taxon>Panicinae</taxon>
        <taxon>Panicum</taxon>
        <taxon>Panicum sect. Hiantes</taxon>
    </lineage>
</organism>
<comment type="caution">
    <text evidence="1">The sequence shown here is derived from an EMBL/GenBank/DDBJ whole genome shotgun (WGS) entry which is preliminary data.</text>
</comment>
<keyword evidence="2" id="KW-1185">Reference proteome</keyword>
<dbReference type="Proteomes" id="UP000823388">
    <property type="component" value="Chromosome 5N"/>
</dbReference>
<evidence type="ECO:0000313" key="2">
    <source>
        <dbReference type="Proteomes" id="UP000823388"/>
    </source>
</evidence>
<reference evidence="1" key="1">
    <citation type="submission" date="2020-05" db="EMBL/GenBank/DDBJ databases">
        <title>WGS assembly of Panicum virgatum.</title>
        <authorList>
            <person name="Lovell J.T."/>
            <person name="Jenkins J."/>
            <person name="Shu S."/>
            <person name="Juenger T.E."/>
            <person name="Schmutz J."/>
        </authorList>
    </citation>
    <scope>NUCLEOTIDE SEQUENCE</scope>
    <source>
        <strain evidence="1">AP13</strain>
    </source>
</reference>
<accession>A0A8T0RQ65</accession>
<sequence length="155" mass="18097">GGRVNTDKGFKDVHLNKVARDLSEFTGQEVSGSQMYNHLRKWRSRWDQPKDAEFQNVHLANYAQINLCQPAKFSCQQYDMRSNEPLVVKQTIHAERGPRIVKAVLGCRNFTKTHLIFCLDHLMECKRFELGFLDMNDKENDLSLTNHLTMHDLLY</sequence>
<protein>
    <submittedName>
        <fullName evidence="1">Uncharacterized protein</fullName>
    </submittedName>
</protein>
<name>A0A8T0RQ65_PANVG</name>
<evidence type="ECO:0000313" key="1">
    <source>
        <dbReference type="EMBL" id="KAG2588501.1"/>
    </source>
</evidence>
<dbReference type="EMBL" id="CM029046">
    <property type="protein sequence ID" value="KAG2588501.1"/>
    <property type="molecule type" value="Genomic_DNA"/>
</dbReference>
<feature type="non-terminal residue" evidence="1">
    <location>
        <position position="1"/>
    </location>
</feature>